<keyword evidence="1" id="KW-0805">Transcription regulation</keyword>
<keyword evidence="3" id="KW-0804">Transcription</keyword>
<dbReference type="InterPro" id="IPR009057">
    <property type="entry name" value="Homeodomain-like_sf"/>
</dbReference>
<organism evidence="5 6">
    <name type="scientific">Rhizorhabdus histidinilytica</name>
    <dbReference type="NCBI Taxonomy" id="439228"/>
    <lineage>
        <taxon>Bacteria</taxon>
        <taxon>Pseudomonadati</taxon>
        <taxon>Pseudomonadota</taxon>
        <taxon>Alphaproteobacteria</taxon>
        <taxon>Sphingomonadales</taxon>
        <taxon>Sphingomonadaceae</taxon>
        <taxon>Rhizorhabdus</taxon>
    </lineage>
</organism>
<dbReference type="GO" id="GO:0003700">
    <property type="term" value="F:DNA-binding transcription factor activity"/>
    <property type="evidence" value="ECO:0007669"/>
    <property type="project" value="InterPro"/>
</dbReference>
<dbReference type="InterPro" id="IPR035418">
    <property type="entry name" value="AraC-bd_2"/>
</dbReference>
<dbReference type="STRING" id="439228.SAMN06295920_11318"/>
<dbReference type="PANTHER" id="PTHR46796">
    <property type="entry name" value="HTH-TYPE TRANSCRIPTIONAL ACTIVATOR RHAS-RELATED"/>
    <property type="match status" value="1"/>
</dbReference>
<dbReference type="Proteomes" id="UP000189818">
    <property type="component" value="Unassembled WGS sequence"/>
</dbReference>
<accession>A0A1T5GA06</accession>
<evidence type="ECO:0000259" key="4">
    <source>
        <dbReference type="PROSITE" id="PS01124"/>
    </source>
</evidence>
<dbReference type="InterPro" id="IPR018062">
    <property type="entry name" value="HTH_AraC-typ_CS"/>
</dbReference>
<gene>
    <name evidence="5" type="ORF">SAMN06295920_11318</name>
</gene>
<feature type="domain" description="HTH araC/xylS-type" evidence="4">
    <location>
        <begin position="209"/>
        <end position="310"/>
    </location>
</feature>
<dbReference type="Pfam" id="PF12833">
    <property type="entry name" value="HTH_18"/>
    <property type="match status" value="1"/>
</dbReference>
<dbReference type="PRINTS" id="PR00032">
    <property type="entry name" value="HTHARAC"/>
</dbReference>
<protein>
    <submittedName>
        <fullName evidence="5">Transcriptional regulator, AraC family</fullName>
    </submittedName>
</protein>
<evidence type="ECO:0000256" key="1">
    <source>
        <dbReference type="ARBA" id="ARBA00023015"/>
    </source>
</evidence>
<dbReference type="GO" id="GO:0043565">
    <property type="term" value="F:sequence-specific DNA binding"/>
    <property type="evidence" value="ECO:0007669"/>
    <property type="project" value="InterPro"/>
</dbReference>
<proteinExistence type="predicted"/>
<evidence type="ECO:0000313" key="5">
    <source>
        <dbReference type="EMBL" id="SKC05229.1"/>
    </source>
</evidence>
<dbReference type="InterPro" id="IPR020449">
    <property type="entry name" value="Tscrpt_reg_AraC-type_HTH"/>
</dbReference>
<dbReference type="OrthoDB" id="7191628at2"/>
<dbReference type="PROSITE" id="PS00041">
    <property type="entry name" value="HTH_ARAC_FAMILY_1"/>
    <property type="match status" value="1"/>
</dbReference>
<reference evidence="6" key="1">
    <citation type="submission" date="2017-02" db="EMBL/GenBank/DDBJ databases">
        <authorList>
            <person name="Varghese N."/>
            <person name="Submissions S."/>
        </authorList>
    </citation>
    <scope>NUCLEOTIDE SEQUENCE [LARGE SCALE GENOMIC DNA]</scope>
    <source>
        <strain evidence="6">UM2</strain>
    </source>
</reference>
<evidence type="ECO:0000256" key="2">
    <source>
        <dbReference type="ARBA" id="ARBA00023125"/>
    </source>
</evidence>
<sequence length="314" mass="34248">MSHAAPTVASTIESHGLDHWHEVVCRKLIGIEVVPEKSASFDGRFMMMPMGDATLAHVEATALTAYRSERRIADDTEPGFLINVLLSGHGRTTQCGNHSELRAGDIFMQDTALPYSLELGSRAALLTLRAPRPLILRHLTPSERMCGIPLARDGMARVAVASLISLADVAPMISDAEREIALGSILPLLAAASSTLSSRASTPSHMGYARANRFIETHIKEPSLGTATVAAACGMSARQLTRLFEAEGETVSRVILRRRLERCRLDLLSPTLAHRTIGEIAFAWGFNNLSHFSESFRRAYGCSPRAYRQRGCAR</sequence>
<dbReference type="AlphaFoldDB" id="A0A1T5GA06"/>
<evidence type="ECO:0000256" key="3">
    <source>
        <dbReference type="ARBA" id="ARBA00023163"/>
    </source>
</evidence>
<dbReference type="InterPro" id="IPR050204">
    <property type="entry name" value="AraC_XylS_family_regulators"/>
</dbReference>
<dbReference type="RefSeq" id="WP_079650334.1">
    <property type="nucleotide sequence ID" value="NZ_FUYM01000013.1"/>
</dbReference>
<dbReference type="Gene3D" id="1.10.10.60">
    <property type="entry name" value="Homeodomain-like"/>
    <property type="match status" value="1"/>
</dbReference>
<dbReference type="Pfam" id="PF14525">
    <property type="entry name" value="AraC_binding_2"/>
    <property type="match status" value="1"/>
</dbReference>
<name>A0A1T5GA06_9SPHN</name>
<dbReference type="PROSITE" id="PS01124">
    <property type="entry name" value="HTH_ARAC_FAMILY_2"/>
    <property type="match status" value="1"/>
</dbReference>
<dbReference type="SMART" id="SM00342">
    <property type="entry name" value="HTH_ARAC"/>
    <property type="match status" value="1"/>
</dbReference>
<dbReference type="EMBL" id="FUYM01000013">
    <property type="protein sequence ID" value="SKC05229.1"/>
    <property type="molecule type" value="Genomic_DNA"/>
</dbReference>
<keyword evidence="6" id="KW-1185">Reference proteome</keyword>
<dbReference type="InterPro" id="IPR018060">
    <property type="entry name" value="HTH_AraC"/>
</dbReference>
<keyword evidence="2" id="KW-0238">DNA-binding</keyword>
<dbReference type="PANTHER" id="PTHR46796:SF6">
    <property type="entry name" value="ARAC SUBFAMILY"/>
    <property type="match status" value="1"/>
</dbReference>
<evidence type="ECO:0000313" key="6">
    <source>
        <dbReference type="Proteomes" id="UP000189818"/>
    </source>
</evidence>
<dbReference type="SUPFAM" id="SSF46689">
    <property type="entry name" value="Homeodomain-like"/>
    <property type="match status" value="1"/>
</dbReference>